<dbReference type="EC" id="2.1.1.297" evidence="1"/>
<dbReference type="AlphaFoldDB" id="A0A1X2GXU6"/>
<dbReference type="GO" id="GO:0003676">
    <property type="term" value="F:nucleic acid binding"/>
    <property type="evidence" value="ECO:0007669"/>
    <property type="project" value="InterPro"/>
</dbReference>
<dbReference type="Proteomes" id="UP000242146">
    <property type="component" value="Unassembled WGS sequence"/>
</dbReference>
<proteinExistence type="predicted"/>
<dbReference type="InterPro" id="IPR004556">
    <property type="entry name" value="HemK-like"/>
</dbReference>
<dbReference type="STRING" id="101127.A0A1X2GXU6"/>
<evidence type="ECO:0000313" key="8">
    <source>
        <dbReference type="Proteomes" id="UP000242146"/>
    </source>
</evidence>
<dbReference type="InterPro" id="IPR007848">
    <property type="entry name" value="Small_mtfrase_dom"/>
</dbReference>
<evidence type="ECO:0000256" key="3">
    <source>
        <dbReference type="ARBA" id="ARBA00022679"/>
    </source>
</evidence>
<dbReference type="PANTHER" id="PTHR18895:SF74">
    <property type="entry name" value="MTRF1L RELEASE FACTOR GLUTAMINE METHYLTRANSFERASE"/>
    <property type="match status" value="1"/>
</dbReference>
<evidence type="ECO:0000313" key="7">
    <source>
        <dbReference type="EMBL" id="ORX62908.1"/>
    </source>
</evidence>
<dbReference type="InterPro" id="IPR050320">
    <property type="entry name" value="N5-glutamine_MTase"/>
</dbReference>
<feature type="domain" description="Methyltransferase small" evidence="6">
    <location>
        <begin position="96"/>
        <end position="190"/>
    </location>
</feature>
<evidence type="ECO:0000259" key="6">
    <source>
        <dbReference type="Pfam" id="PF05175"/>
    </source>
</evidence>
<dbReference type="SUPFAM" id="SSF53335">
    <property type="entry name" value="S-adenosyl-L-methionine-dependent methyltransferases"/>
    <property type="match status" value="1"/>
</dbReference>
<comment type="catalytic activity">
    <reaction evidence="5">
        <text>L-glutaminyl-[peptide chain release factor] + S-adenosyl-L-methionine = N(5)-methyl-L-glutaminyl-[peptide chain release factor] + S-adenosyl-L-homocysteine + H(+)</text>
        <dbReference type="Rhea" id="RHEA:42896"/>
        <dbReference type="Rhea" id="RHEA-COMP:10271"/>
        <dbReference type="Rhea" id="RHEA-COMP:10272"/>
        <dbReference type="ChEBI" id="CHEBI:15378"/>
        <dbReference type="ChEBI" id="CHEBI:30011"/>
        <dbReference type="ChEBI" id="CHEBI:57856"/>
        <dbReference type="ChEBI" id="CHEBI:59789"/>
        <dbReference type="ChEBI" id="CHEBI:61891"/>
        <dbReference type="EC" id="2.1.1.297"/>
    </reaction>
</comment>
<keyword evidence="8" id="KW-1185">Reference proteome</keyword>
<dbReference type="PROSITE" id="PS00092">
    <property type="entry name" value="N6_MTASE"/>
    <property type="match status" value="1"/>
</dbReference>
<dbReference type="PANTHER" id="PTHR18895">
    <property type="entry name" value="HEMK METHYLTRANSFERASE"/>
    <property type="match status" value="1"/>
</dbReference>
<keyword evidence="2 7" id="KW-0489">Methyltransferase</keyword>
<dbReference type="GO" id="GO:0008276">
    <property type="term" value="F:protein methyltransferase activity"/>
    <property type="evidence" value="ECO:0007669"/>
    <property type="project" value="InterPro"/>
</dbReference>
<reference evidence="7 8" key="1">
    <citation type="submission" date="2016-07" db="EMBL/GenBank/DDBJ databases">
        <title>Pervasive Adenine N6-methylation of Active Genes in Fungi.</title>
        <authorList>
            <consortium name="DOE Joint Genome Institute"/>
            <person name="Mondo S.J."/>
            <person name="Dannebaum R.O."/>
            <person name="Kuo R.C."/>
            <person name="Labutti K."/>
            <person name="Haridas S."/>
            <person name="Kuo A."/>
            <person name="Salamov A."/>
            <person name="Ahrendt S.R."/>
            <person name="Lipzen A."/>
            <person name="Sullivan W."/>
            <person name="Andreopoulos W.B."/>
            <person name="Clum A."/>
            <person name="Lindquist E."/>
            <person name="Daum C."/>
            <person name="Ramamoorthy G.K."/>
            <person name="Gryganskyi A."/>
            <person name="Culley D."/>
            <person name="Magnuson J.K."/>
            <person name="James T.Y."/>
            <person name="O'Malley M.A."/>
            <person name="Stajich J.E."/>
            <person name="Spatafora J.W."/>
            <person name="Visel A."/>
            <person name="Grigoriev I.V."/>
        </authorList>
    </citation>
    <scope>NUCLEOTIDE SEQUENCE [LARGE SCALE GENOMIC DNA]</scope>
    <source>
        <strain evidence="7 8">NRRL 3301</strain>
    </source>
</reference>
<dbReference type="GO" id="GO:0032259">
    <property type="term" value="P:methylation"/>
    <property type="evidence" value="ECO:0007669"/>
    <property type="project" value="UniProtKB-KW"/>
</dbReference>
<evidence type="ECO:0000256" key="1">
    <source>
        <dbReference type="ARBA" id="ARBA00012771"/>
    </source>
</evidence>
<gene>
    <name evidence="7" type="ORF">DM01DRAFT_1278841</name>
</gene>
<dbReference type="CDD" id="cd02440">
    <property type="entry name" value="AdoMet_MTases"/>
    <property type="match status" value="1"/>
</dbReference>
<protein>
    <recommendedName>
        <fullName evidence="1">peptide chain release factor N(5)-glutamine methyltransferase</fullName>
        <ecNumber evidence="1">2.1.1.297</ecNumber>
    </recommendedName>
</protein>
<dbReference type="NCBIfam" id="TIGR00536">
    <property type="entry name" value="hemK_fam"/>
    <property type="match status" value="1"/>
</dbReference>
<dbReference type="GO" id="GO:0005739">
    <property type="term" value="C:mitochondrion"/>
    <property type="evidence" value="ECO:0007669"/>
    <property type="project" value="TreeGrafter"/>
</dbReference>
<comment type="caution">
    <text evidence="7">The sequence shown here is derived from an EMBL/GenBank/DDBJ whole genome shotgun (WGS) entry which is preliminary data.</text>
</comment>
<keyword evidence="4" id="KW-0949">S-adenosyl-L-methionine</keyword>
<dbReference type="Pfam" id="PF05175">
    <property type="entry name" value="MTS"/>
    <property type="match status" value="1"/>
</dbReference>
<dbReference type="Gene3D" id="3.40.50.150">
    <property type="entry name" value="Vaccinia Virus protein VP39"/>
    <property type="match status" value="1"/>
</dbReference>
<evidence type="ECO:0000256" key="2">
    <source>
        <dbReference type="ARBA" id="ARBA00022603"/>
    </source>
</evidence>
<dbReference type="InterPro" id="IPR002052">
    <property type="entry name" value="DNA_methylase_N6_adenine_CS"/>
</dbReference>
<dbReference type="EMBL" id="MCGT01000001">
    <property type="protein sequence ID" value="ORX62908.1"/>
    <property type="molecule type" value="Genomic_DNA"/>
</dbReference>
<dbReference type="Gene3D" id="1.10.8.10">
    <property type="entry name" value="DNA helicase RuvA subunit, C-terminal domain"/>
    <property type="match status" value="1"/>
</dbReference>
<sequence>MQLAKRQLAWLTEKILADRANAGSSSLSDLEWRRLDDYIDQRTTHHKPLQYILGTQPFYDLDILTRPPTLIPRWETEEWTARLVDVLAVHWKQHKTKARRRILDVCTGSGCIGLGLAAHLAPASTEILGVDIAPEAVDLARANLARLRAQLNNNDVQFECQDIYDTRWLARHLPTFDLVVANPPYVTHDEYAALDPDVKLWEDRRALVADQQGTHLHRHLIRSVAQHIPSASPSPRLVMEIGGEHQVSPLSTCLETHGFENIQVWNDLAGRARVILAS</sequence>
<name>A0A1X2GXU6_9FUNG</name>
<dbReference type="InterPro" id="IPR029063">
    <property type="entry name" value="SAM-dependent_MTases_sf"/>
</dbReference>
<keyword evidence="3 7" id="KW-0808">Transferase</keyword>
<evidence type="ECO:0000256" key="5">
    <source>
        <dbReference type="ARBA" id="ARBA00048391"/>
    </source>
</evidence>
<accession>A0A1X2GXU6</accession>
<organism evidence="7 8">
    <name type="scientific">Hesseltinella vesiculosa</name>
    <dbReference type="NCBI Taxonomy" id="101127"/>
    <lineage>
        <taxon>Eukaryota</taxon>
        <taxon>Fungi</taxon>
        <taxon>Fungi incertae sedis</taxon>
        <taxon>Mucoromycota</taxon>
        <taxon>Mucoromycotina</taxon>
        <taxon>Mucoromycetes</taxon>
        <taxon>Mucorales</taxon>
        <taxon>Cunninghamellaceae</taxon>
        <taxon>Hesseltinella</taxon>
    </lineage>
</organism>
<evidence type="ECO:0000256" key="4">
    <source>
        <dbReference type="ARBA" id="ARBA00022691"/>
    </source>
</evidence>
<dbReference type="OrthoDB" id="269872at2759"/>